<dbReference type="AlphaFoldDB" id="A0A084QI76"/>
<dbReference type="InterPro" id="IPR006683">
    <property type="entry name" value="Thioestr_dom"/>
</dbReference>
<evidence type="ECO:0000259" key="1">
    <source>
        <dbReference type="Pfam" id="PF03061"/>
    </source>
</evidence>
<dbReference type="Gene3D" id="3.10.129.10">
    <property type="entry name" value="Hotdog Thioesterase"/>
    <property type="match status" value="1"/>
</dbReference>
<keyword evidence="3" id="KW-1185">Reference proteome</keyword>
<dbReference type="OrthoDB" id="506431at2759"/>
<accession>A0A084QI76</accession>
<dbReference type="Pfam" id="PF03061">
    <property type="entry name" value="4HBT"/>
    <property type="match status" value="1"/>
</dbReference>
<sequence length="221" mass="23728">MENKDRYQNHVASPRLVSPALGIQAPDTPPTLYPAARDYFQSIPWCAALLSDPSVVSFVPSARNPASDEHEQLVGRTLADARTVEHMLCFFTPQDPAHARDPARPIASVSSLIALGQGLSSYPGYVHGGMIMVLMDESTGNVLEINAALDKDGAAFKSSNMTGSLDTKFLRPVPVNTIVCATAWLEGIEGRKTRINCKIADSTGTVLATCTSTWISLKAKV</sequence>
<dbReference type="EMBL" id="KL660733">
    <property type="protein sequence ID" value="KFA63661.1"/>
    <property type="molecule type" value="Genomic_DNA"/>
</dbReference>
<dbReference type="InterPro" id="IPR052061">
    <property type="entry name" value="PTE-AB_protein"/>
</dbReference>
<name>A0A084QI76_STAC4</name>
<dbReference type="HOGENOM" id="CLU_052827_4_1_1"/>
<dbReference type="STRING" id="1283841.A0A084QI76"/>
<dbReference type="InParanoid" id="A0A084QI76"/>
<dbReference type="OMA" id="VRGEMKD"/>
<organism evidence="2 3">
    <name type="scientific">Stachybotrys chlorohalonatus (strain IBT 40285)</name>
    <dbReference type="NCBI Taxonomy" id="1283841"/>
    <lineage>
        <taxon>Eukaryota</taxon>
        <taxon>Fungi</taxon>
        <taxon>Dikarya</taxon>
        <taxon>Ascomycota</taxon>
        <taxon>Pezizomycotina</taxon>
        <taxon>Sordariomycetes</taxon>
        <taxon>Hypocreomycetidae</taxon>
        <taxon>Hypocreales</taxon>
        <taxon>Stachybotryaceae</taxon>
        <taxon>Stachybotrys</taxon>
    </lineage>
</organism>
<proteinExistence type="predicted"/>
<dbReference type="Proteomes" id="UP000028524">
    <property type="component" value="Unassembled WGS sequence"/>
</dbReference>
<dbReference type="CDD" id="cd03443">
    <property type="entry name" value="PaaI_thioesterase"/>
    <property type="match status" value="1"/>
</dbReference>
<dbReference type="PANTHER" id="PTHR47260:SF6">
    <property type="entry name" value="THIOESTERASE DOMAIN-CONTAINING PROTEIN"/>
    <property type="match status" value="1"/>
</dbReference>
<dbReference type="InterPro" id="IPR029069">
    <property type="entry name" value="HotDog_dom_sf"/>
</dbReference>
<dbReference type="PANTHER" id="PTHR47260">
    <property type="entry name" value="UPF0644 PROTEIN PB2B4.06"/>
    <property type="match status" value="1"/>
</dbReference>
<evidence type="ECO:0000313" key="2">
    <source>
        <dbReference type="EMBL" id="KFA63661.1"/>
    </source>
</evidence>
<evidence type="ECO:0000313" key="3">
    <source>
        <dbReference type="Proteomes" id="UP000028524"/>
    </source>
</evidence>
<feature type="domain" description="Thioesterase" evidence="1">
    <location>
        <begin position="124"/>
        <end position="207"/>
    </location>
</feature>
<dbReference type="SUPFAM" id="SSF54637">
    <property type="entry name" value="Thioesterase/thiol ester dehydrase-isomerase"/>
    <property type="match status" value="1"/>
</dbReference>
<gene>
    <name evidence="2" type="ORF">S40285_03175</name>
</gene>
<protein>
    <recommendedName>
        <fullName evidence="1">Thioesterase domain-containing protein</fullName>
    </recommendedName>
</protein>
<reference evidence="2 3" key="1">
    <citation type="journal article" date="2014" name="BMC Genomics">
        <title>Comparative genome sequencing reveals chemotype-specific gene clusters in the toxigenic black mold Stachybotrys.</title>
        <authorList>
            <person name="Semeiks J."/>
            <person name="Borek D."/>
            <person name="Otwinowski Z."/>
            <person name="Grishin N.V."/>
        </authorList>
    </citation>
    <scope>NUCLEOTIDE SEQUENCE [LARGE SCALE GENOMIC DNA]</scope>
    <source>
        <strain evidence="2 3">IBT 40285</strain>
    </source>
</reference>